<evidence type="ECO:0000313" key="1">
    <source>
        <dbReference type="EMBL" id="GAA2045721.1"/>
    </source>
</evidence>
<proteinExistence type="predicted"/>
<dbReference type="Pfam" id="PF09720">
    <property type="entry name" value="Unstab_antitox"/>
    <property type="match status" value="1"/>
</dbReference>
<dbReference type="RefSeq" id="WP_343959895.1">
    <property type="nucleotide sequence ID" value="NZ_BAAAMN010000066.1"/>
</dbReference>
<gene>
    <name evidence="1" type="ORF">GCM10009720_28200</name>
</gene>
<dbReference type="Proteomes" id="UP001501461">
    <property type="component" value="Unassembled WGS sequence"/>
</dbReference>
<reference evidence="1 2" key="1">
    <citation type="journal article" date="2019" name="Int. J. Syst. Evol. Microbiol.">
        <title>The Global Catalogue of Microorganisms (GCM) 10K type strain sequencing project: providing services to taxonomists for standard genome sequencing and annotation.</title>
        <authorList>
            <consortium name="The Broad Institute Genomics Platform"/>
            <consortium name="The Broad Institute Genome Sequencing Center for Infectious Disease"/>
            <person name="Wu L."/>
            <person name="Ma J."/>
        </authorList>
    </citation>
    <scope>NUCLEOTIDE SEQUENCE [LARGE SCALE GENOMIC DNA]</scope>
    <source>
        <strain evidence="1 2">JCM 13595</strain>
    </source>
</reference>
<comment type="caution">
    <text evidence="1">The sequence shown here is derived from an EMBL/GenBank/DDBJ whole genome shotgun (WGS) entry which is preliminary data.</text>
</comment>
<organism evidence="1 2">
    <name type="scientific">Yaniella flava</name>
    <dbReference type="NCBI Taxonomy" id="287930"/>
    <lineage>
        <taxon>Bacteria</taxon>
        <taxon>Bacillati</taxon>
        <taxon>Actinomycetota</taxon>
        <taxon>Actinomycetes</taxon>
        <taxon>Micrococcales</taxon>
        <taxon>Micrococcaceae</taxon>
        <taxon>Yaniella</taxon>
    </lineage>
</organism>
<name>A0ABN2UXM2_9MICC</name>
<accession>A0ABN2UXM2</accession>
<evidence type="ECO:0000313" key="2">
    <source>
        <dbReference type="Proteomes" id="UP001501461"/>
    </source>
</evidence>
<sequence length="85" mass="9492">MSANSSEVERALLALDRHDRAAVIQRGLHSLDTDAEDNVGQENVDAAWLIEIQRRIDDISSGGTELLDVEDSHRKIRADISARRK</sequence>
<dbReference type="InterPro" id="IPR013406">
    <property type="entry name" value="CHP02574_addiction_mod"/>
</dbReference>
<protein>
    <recommendedName>
        <fullName evidence="3">Addiction module component</fullName>
    </recommendedName>
</protein>
<evidence type="ECO:0008006" key="3">
    <source>
        <dbReference type="Google" id="ProtNLM"/>
    </source>
</evidence>
<keyword evidence="2" id="KW-1185">Reference proteome</keyword>
<dbReference type="EMBL" id="BAAAMN010000066">
    <property type="protein sequence ID" value="GAA2045721.1"/>
    <property type="molecule type" value="Genomic_DNA"/>
</dbReference>